<dbReference type="RefSeq" id="WP_209639480.1">
    <property type="nucleotide sequence ID" value="NZ_JAGINW010000001.1"/>
</dbReference>
<comment type="caution">
    <text evidence="1">The sequence shown here is derived from an EMBL/GenBank/DDBJ whole genome shotgun (WGS) entry which is preliminary data.</text>
</comment>
<gene>
    <name evidence="1" type="ORF">JOF56_003684</name>
</gene>
<sequence>MVNDVERVSTIRRVLHEHRETSGMRVAAGWTCRCGHWATGRPGKSREDHWAAVVVEALRGRVTGPAERVGAYLDELDRRVANGGNTDPERIHSFGLDGDAARLLVSDLHALLAAVGEDRTW</sequence>
<organism evidence="1 2">
    <name type="scientific">Kibdelosporangium banguiense</name>
    <dbReference type="NCBI Taxonomy" id="1365924"/>
    <lineage>
        <taxon>Bacteria</taxon>
        <taxon>Bacillati</taxon>
        <taxon>Actinomycetota</taxon>
        <taxon>Actinomycetes</taxon>
        <taxon>Pseudonocardiales</taxon>
        <taxon>Pseudonocardiaceae</taxon>
        <taxon>Kibdelosporangium</taxon>
    </lineage>
</organism>
<reference evidence="1 2" key="1">
    <citation type="submission" date="2021-03" db="EMBL/GenBank/DDBJ databases">
        <title>Sequencing the genomes of 1000 actinobacteria strains.</title>
        <authorList>
            <person name="Klenk H.-P."/>
        </authorList>
    </citation>
    <scope>NUCLEOTIDE SEQUENCE [LARGE SCALE GENOMIC DNA]</scope>
    <source>
        <strain evidence="1 2">DSM 46670</strain>
    </source>
</reference>
<evidence type="ECO:0000313" key="2">
    <source>
        <dbReference type="Proteomes" id="UP001519332"/>
    </source>
</evidence>
<dbReference type="Proteomes" id="UP001519332">
    <property type="component" value="Unassembled WGS sequence"/>
</dbReference>
<name>A0ABS4TG01_9PSEU</name>
<evidence type="ECO:0000313" key="1">
    <source>
        <dbReference type="EMBL" id="MBP2323299.1"/>
    </source>
</evidence>
<dbReference type="EMBL" id="JAGINW010000001">
    <property type="protein sequence ID" value="MBP2323299.1"/>
    <property type="molecule type" value="Genomic_DNA"/>
</dbReference>
<keyword evidence="2" id="KW-1185">Reference proteome</keyword>
<protein>
    <submittedName>
        <fullName evidence="1">Uncharacterized protein</fullName>
    </submittedName>
</protein>
<accession>A0ABS4TG01</accession>
<proteinExistence type="predicted"/>